<name>A0ABS0AHA0_9GAMM</name>
<protein>
    <recommendedName>
        <fullName evidence="3">LPS export ABC transporter periplasmic protein LptC</fullName>
    </recommendedName>
</protein>
<accession>A0ABS0AHA0</accession>
<evidence type="ECO:0000313" key="1">
    <source>
        <dbReference type="EMBL" id="MBF5053002.1"/>
    </source>
</evidence>
<sequence length="137" mass="15758">MKRFAVAFVLLLVLTALMLAGYFSGVFRAPAPPEAAAITVTEEMRGDIRITELRLRDAATRRHWHSEGDNHRVDIRREGADLYHLDIALLDERIAPLERRMRSTVVLRPGRHRVGGFSYDDVGQQRVRRRIEVVIEE</sequence>
<reference evidence="1 2" key="1">
    <citation type="submission" date="2012-09" db="EMBL/GenBank/DDBJ databases">
        <title>Genome Sequence of alkane-degrading Bacterium Alcanivorax venustensis ISO4.</title>
        <authorList>
            <person name="Lai Q."/>
            <person name="Shao Z."/>
        </authorList>
    </citation>
    <scope>NUCLEOTIDE SEQUENCE [LARGE SCALE GENOMIC DNA]</scope>
    <source>
        <strain evidence="1 2">ISO4</strain>
    </source>
</reference>
<dbReference type="Proteomes" id="UP000644441">
    <property type="component" value="Unassembled WGS sequence"/>
</dbReference>
<proteinExistence type="predicted"/>
<evidence type="ECO:0000313" key="2">
    <source>
        <dbReference type="Proteomes" id="UP000644441"/>
    </source>
</evidence>
<comment type="caution">
    <text evidence="1">The sequence shown here is derived from an EMBL/GenBank/DDBJ whole genome shotgun (WGS) entry which is preliminary data.</text>
</comment>
<dbReference type="RefSeq" id="WP_194855845.1">
    <property type="nucleotide sequence ID" value="NZ_ARXR01000010.1"/>
</dbReference>
<evidence type="ECO:0008006" key="3">
    <source>
        <dbReference type="Google" id="ProtNLM"/>
    </source>
</evidence>
<gene>
    <name evidence="1" type="ORF">ISO4_01604</name>
</gene>
<keyword evidence="2" id="KW-1185">Reference proteome</keyword>
<dbReference type="EMBL" id="ARXR01000010">
    <property type="protein sequence ID" value="MBF5053002.1"/>
    <property type="molecule type" value="Genomic_DNA"/>
</dbReference>
<organism evidence="1 2">
    <name type="scientific">Alloalcanivorax venustensis ISO4</name>
    <dbReference type="NCBI Taxonomy" id="1177184"/>
    <lineage>
        <taxon>Bacteria</taxon>
        <taxon>Pseudomonadati</taxon>
        <taxon>Pseudomonadota</taxon>
        <taxon>Gammaproteobacteria</taxon>
        <taxon>Oceanospirillales</taxon>
        <taxon>Alcanivoracaceae</taxon>
        <taxon>Alloalcanivorax</taxon>
    </lineage>
</organism>